<keyword evidence="3" id="KW-0902">Two-component regulatory system</keyword>
<dbReference type="InterPro" id="IPR050482">
    <property type="entry name" value="Sensor_HK_TwoCompSys"/>
</dbReference>
<dbReference type="EMBL" id="RPFW01000011">
    <property type="protein sequence ID" value="TVY99920.1"/>
    <property type="molecule type" value="Genomic_DNA"/>
</dbReference>
<evidence type="ECO:0000259" key="5">
    <source>
        <dbReference type="SMART" id="SM00065"/>
    </source>
</evidence>
<evidence type="ECO:0000256" key="3">
    <source>
        <dbReference type="ARBA" id="ARBA00023012"/>
    </source>
</evidence>
<proteinExistence type="predicted"/>
<dbReference type="InterPro" id="IPR011712">
    <property type="entry name" value="Sig_transdc_His_kin_sub3_dim/P"/>
</dbReference>
<dbReference type="RefSeq" id="WP_145862028.1">
    <property type="nucleotide sequence ID" value="NZ_RPFW01000011.1"/>
</dbReference>
<keyword evidence="8" id="KW-1185">Reference proteome</keyword>
<comment type="caution">
    <text evidence="7">The sequence shown here is derived from an EMBL/GenBank/DDBJ whole genome shotgun (WGS) entry which is preliminary data.</text>
</comment>
<dbReference type="Proteomes" id="UP000460272">
    <property type="component" value="Unassembled WGS sequence"/>
</dbReference>
<dbReference type="Gene3D" id="3.30.450.40">
    <property type="match status" value="2"/>
</dbReference>
<evidence type="ECO:0000256" key="4">
    <source>
        <dbReference type="SAM" id="MobiDB-lite"/>
    </source>
</evidence>
<evidence type="ECO:0000313" key="8">
    <source>
        <dbReference type="Proteomes" id="UP000460272"/>
    </source>
</evidence>
<keyword evidence="2" id="KW-0418">Kinase</keyword>
<dbReference type="InterPro" id="IPR003018">
    <property type="entry name" value="GAF"/>
</dbReference>
<evidence type="ECO:0000256" key="2">
    <source>
        <dbReference type="ARBA" id="ARBA00022777"/>
    </source>
</evidence>
<protein>
    <submittedName>
        <fullName evidence="7">GAF domain-containing protein</fullName>
    </submittedName>
</protein>
<feature type="region of interest" description="Disordered" evidence="4">
    <location>
        <begin position="567"/>
        <end position="586"/>
    </location>
</feature>
<dbReference type="PANTHER" id="PTHR24421:SF56">
    <property type="entry name" value="OXYGEN SENSOR HISTIDINE KINASE RESPONSE REGULATOR DOST"/>
    <property type="match status" value="1"/>
</dbReference>
<sequence length="603" mass="62373">MGAAIDVLADCARADALRSPPAAEAPGGAQAADAADGLGFPDIPRLELDQLLVQLRDRADDVLAAQGRLRGLLRANALVAGDLSLPVVLRQIVDAARDLVGARYAALGVLGRDGELEQFVHAGMDEKLVAAIGDLPKGRGILGLLVSEPVPLRLDDLSGHQASAGFPPGHPPMSGFLGVPVRIGEEVFGNLYLTERFRGGEFTADDEQLAIALAAAAGAAIANARRFAESEQRRRWLDASAELTPLLLSGEAMQPHALMTRFAAAAADADFATLTVPCGADQVIVTSVAGVLAAGMLNQTAALADSPAGQAIRTGKPVLVTGEGREAIAVALGAGTGPLVIVPLAASEQVHGALMLGRLASRPGYTGTDLDMAASFAAHAAVAMELAQARADQIMLAQAEDRDRIAGDLHDHVIQELFALGMTLQGHAARSDPAAAALVSGYVDTLDEVIKKIRTSIFGLQQPRQVPAGLPARVMEIIDEHTAQLGFTADVSFAGPLDAGPDEALAHDILAVTREALSNCARHARASAVAVSLVLQDGLVTLDITDNGIGLGTPARSSGLASMRRRAKRNGGTFEHTAPAGGGTRLTWTARLHQPPQPGLQQA</sequence>
<feature type="domain" description="GAF" evidence="5">
    <location>
        <begin position="84"/>
        <end position="231"/>
    </location>
</feature>
<dbReference type="Gene3D" id="1.20.5.1930">
    <property type="match status" value="1"/>
</dbReference>
<dbReference type="Pfam" id="PF02518">
    <property type="entry name" value="HATPase_c"/>
    <property type="match status" value="1"/>
</dbReference>
<dbReference type="GO" id="GO:0046983">
    <property type="term" value="F:protein dimerization activity"/>
    <property type="evidence" value="ECO:0007669"/>
    <property type="project" value="InterPro"/>
</dbReference>
<reference evidence="7 8" key="1">
    <citation type="submission" date="2018-11" db="EMBL/GenBank/DDBJ databases">
        <title>Trebonia kvetii gen.nov., sp.nov., a novel acidophilic actinobacterium, and proposal of the new actinobacterial family Treboniaceae fam. nov.</title>
        <authorList>
            <person name="Rapoport D."/>
            <person name="Sagova-Mareckova M."/>
            <person name="Sedlacek I."/>
            <person name="Provaznik J."/>
            <person name="Kralova S."/>
            <person name="Pavlinic D."/>
            <person name="Benes V."/>
            <person name="Kopecky J."/>
        </authorList>
    </citation>
    <scope>NUCLEOTIDE SEQUENCE [LARGE SCALE GENOMIC DNA]</scope>
    <source>
        <strain evidence="7 8">15Tr583</strain>
    </source>
</reference>
<name>A0A6P2BN24_9ACTN</name>
<gene>
    <name evidence="7" type="ORF">EAS64_40515</name>
</gene>
<dbReference type="SUPFAM" id="SSF55781">
    <property type="entry name" value="GAF domain-like"/>
    <property type="match status" value="2"/>
</dbReference>
<dbReference type="CDD" id="cd16917">
    <property type="entry name" value="HATPase_UhpB-NarQ-NarX-like"/>
    <property type="match status" value="1"/>
</dbReference>
<evidence type="ECO:0000313" key="7">
    <source>
        <dbReference type="EMBL" id="TVY99920.1"/>
    </source>
</evidence>
<dbReference type="PANTHER" id="PTHR24421">
    <property type="entry name" value="NITRATE/NITRITE SENSOR PROTEIN NARX-RELATED"/>
    <property type="match status" value="1"/>
</dbReference>
<organism evidence="7 8">
    <name type="scientific">Trebonia kvetii</name>
    <dbReference type="NCBI Taxonomy" id="2480626"/>
    <lineage>
        <taxon>Bacteria</taxon>
        <taxon>Bacillati</taxon>
        <taxon>Actinomycetota</taxon>
        <taxon>Actinomycetes</taxon>
        <taxon>Streptosporangiales</taxon>
        <taxon>Treboniaceae</taxon>
        <taxon>Trebonia</taxon>
    </lineage>
</organism>
<keyword evidence="1" id="KW-0808">Transferase</keyword>
<dbReference type="Pfam" id="PF07730">
    <property type="entry name" value="HisKA_3"/>
    <property type="match status" value="1"/>
</dbReference>
<feature type="domain" description="Histidine kinase/HSP90-like ATPase" evidence="6">
    <location>
        <begin position="504"/>
        <end position="594"/>
    </location>
</feature>
<dbReference type="OrthoDB" id="5241249at2"/>
<dbReference type="Pfam" id="PF13185">
    <property type="entry name" value="GAF_2"/>
    <property type="match status" value="2"/>
</dbReference>
<dbReference type="InterPro" id="IPR036890">
    <property type="entry name" value="HATPase_C_sf"/>
</dbReference>
<dbReference type="InterPro" id="IPR003594">
    <property type="entry name" value="HATPase_dom"/>
</dbReference>
<dbReference type="AlphaFoldDB" id="A0A6P2BN24"/>
<dbReference type="SUPFAM" id="SSF55874">
    <property type="entry name" value="ATPase domain of HSP90 chaperone/DNA topoisomerase II/histidine kinase"/>
    <property type="match status" value="1"/>
</dbReference>
<dbReference type="GO" id="GO:0000155">
    <property type="term" value="F:phosphorelay sensor kinase activity"/>
    <property type="evidence" value="ECO:0007669"/>
    <property type="project" value="InterPro"/>
</dbReference>
<dbReference type="GO" id="GO:0016020">
    <property type="term" value="C:membrane"/>
    <property type="evidence" value="ECO:0007669"/>
    <property type="project" value="InterPro"/>
</dbReference>
<dbReference type="InterPro" id="IPR029016">
    <property type="entry name" value="GAF-like_dom_sf"/>
</dbReference>
<evidence type="ECO:0000256" key="1">
    <source>
        <dbReference type="ARBA" id="ARBA00022679"/>
    </source>
</evidence>
<dbReference type="Gene3D" id="3.30.565.10">
    <property type="entry name" value="Histidine kinase-like ATPase, C-terminal domain"/>
    <property type="match status" value="1"/>
</dbReference>
<evidence type="ECO:0000259" key="6">
    <source>
        <dbReference type="SMART" id="SM00387"/>
    </source>
</evidence>
<dbReference type="SMART" id="SM00387">
    <property type="entry name" value="HATPase_c"/>
    <property type="match status" value="1"/>
</dbReference>
<accession>A0A6P2BN24</accession>
<feature type="domain" description="GAF" evidence="5">
    <location>
        <begin position="254"/>
        <end position="394"/>
    </location>
</feature>
<dbReference type="SMART" id="SM00065">
    <property type="entry name" value="GAF"/>
    <property type="match status" value="2"/>
</dbReference>